<dbReference type="PANTHER" id="PTHR32089:SF112">
    <property type="entry name" value="LYSOZYME-LIKE PROTEIN-RELATED"/>
    <property type="match status" value="1"/>
</dbReference>
<dbReference type="CDD" id="cd00130">
    <property type="entry name" value="PAS"/>
    <property type="match status" value="1"/>
</dbReference>
<feature type="transmembrane region" description="Helical" evidence="4">
    <location>
        <begin position="153"/>
        <end position="171"/>
    </location>
</feature>
<dbReference type="Proteomes" id="UP001061302">
    <property type="component" value="Chromosome"/>
</dbReference>
<dbReference type="RefSeq" id="WP_263126622.1">
    <property type="nucleotide sequence ID" value="NZ_CP106753.1"/>
</dbReference>
<feature type="transmembrane region" description="Helical" evidence="4">
    <location>
        <begin position="177"/>
        <end position="194"/>
    </location>
</feature>
<dbReference type="EMBL" id="CP106753">
    <property type="protein sequence ID" value="UXY17191.1"/>
    <property type="molecule type" value="Genomic_DNA"/>
</dbReference>
<evidence type="ECO:0000313" key="8">
    <source>
        <dbReference type="EMBL" id="UXY17191.1"/>
    </source>
</evidence>
<organism evidence="8 9">
    <name type="scientific">Chitiniphilus purpureus</name>
    <dbReference type="NCBI Taxonomy" id="2981137"/>
    <lineage>
        <taxon>Bacteria</taxon>
        <taxon>Pseudomonadati</taxon>
        <taxon>Pseudomonadota</taxon>
        <taxon>Betaproteobacteria</taxon>
        <taxon>Neisseriales</taxon>
        <taxon>Chitinibacteraceae</taxon>
        <taxon>Chitiniphilus</taxon>
    </lineage>
</organism>
<evidence type="ECO:0000256" key="3">
    <source>
        <dbReference type="PROSITE-ProRule" id="PRU00284"/>
    </source>
</evidence>
<dbReference type="PROSITE" id="PS50111">
    <property type="entry name" value="CHEMOTAXIS_TRANSDUC_2"/>
    <property type="match status" value="1"/>
</dbReference>
<dbReference type="InterPro" id="IPR004089">
    <property type="entry name" value="MCPsignal_dom"/>
</dbReference>
<dbReference type="Pfam" id="PF00672">
    <property type="entry name" value="HAMP"/>
    <property type="match status" value="1"/>
</dbReference>
<evidence type="ECO:0000259" key="5">
    <source>
        <dbReference type="PROSITE" id="PS50111"/>
    </source>
</evidence>
<dbReference type="Gene3D" id="1.10.287.950">
    <property type="entry name" value="Methyl-accepting chemotaxis protein"/>
    <property type="match status" value="1"/>
</dbReference>
<name>A0ABY6DS50_9NEIS</name>
<evidence type="ECO:0000256" key="4">
    <source>
        <dbReference type="SAM" id="Phobius"/>
    </source>
</evidence>
<feature type="domain" description="Methyl-accepting transducer" evidence="5">
    <location>
        <begin position="253"/>
        <end position="489"/>
    </location>
</feature>
<keyword evidence="9" id="KW-1185">Reference proteome</keyword>
<evidence type="ECO:0000313" key="9">
    <source>
        <dbReference type="Proteomes" id="UP001061302"/>
    </source>
</evidence>
<proteinExistence type="inferred from homology"/>
<evidence type="ECO:0000256" key="2">
    <source>
        <dbReference type="ARBA" id="ARBA00029447"/>
    </source>
</evidence>
<evidence type="ECO:0000256" key="1">
    <source>
        <dbReference type="ARBA" id="ARBA00023224"/>
    </source>
</evidence>
<comment type="similarity">
    <text evidence="2">Belongs to the methyl-accepting chemotaxis (MCP) protein family.</text>
</comment>
<protein>
    <submittedName>
        <fullName evidence="8">Methyl-accepting chemotaxis protein</fullName>
    </submittedName>
</protein>
<gene>
    <name evidence="8" type="ORF">N8I74_09345</name>
</gene>
<dbReference type="SMART" id="SM00304">
    <property type="entry name" value="HAMP"/>
    <property type="match status" value="1"/>
</dbReference>
<dbReference type="SMART" id="SM00091">
    <property type="entry name" value="PAS"/>
    <property type="match status" value="1"/>
</dbReference>
<dbReference type="Pfam" id="PF08447">
    <property type="entry name" value="PAS_3"/>
    <property type="match status" value="1"/>
</dbReference>
<keyword evidence="4" id="KW-0472">Membrane</keyword>
<feature type="domain" description="PAS" evidence="6">
    <location>
        <begin position="25"/>
        <end position="76"/>
    </location>
</feature>
<dbReference type="PANTHER" id="PTHR32089">
    <property type="entry name" value="METHYL-ACCEPTING CHEMOTAXIS PROTEIN MCPB"/>
    <property type="match status" value="1"/>
</dbReference>
<reference evidence="8" key="1">
    <citation type="submission" date="2022-10" db="EMBL/GenBank/DDBJ databases">
        <title>Chitiniphilus purpureus sp. nov., a novel chitin-degrading bacterium isolated from crawfish pond sediment.</title>
        <authorList>
            <person name="Li K."/>
        </authorList>
    </citation>
    <scope>NUCLEOTIDE SEQUENCE</scope>
    <source>
        <strain evidence="8">CD1</strain>
    </source>
</reference>
<dbReference type="NCBIfam" id="TIGR00229">
    <property type="entry name" value="sensory_box"/>
    <property type="match status" value="1"/>
</dbReference>
<dbReference type="SUPFAM" id="SSF58104">
    <property type="entry name" value="Methyl-accepting chemotaxis protein (MCP) signaling domain"/>
    <property type="match status" value="1"/>
</dbReference>
<dbReference type="Pfam" id="PF00015">
    <property type="entry name" value="MCPsignal"/>
    <property type="match status" value="1"/>
</dbReference>
<dbReference type="CDD" id="cd11386">
    <property type="entry name" value="MCP_signal"/>
    <property type="match status" value="1"/>
</dbReference>
<dbReference type="InterPro" id="IPR000014">
    <property type="entry name" value="PAS"/>
</dbReference>
<dbReference type="PROSITE" id="PS50885">
    <property type="entry name" value="HAMP"/>
    <property type="match status" value="1"/>
</dbReference>
<keyword evidence="1 3" id="KW-0807">Transducer</keyword>
<evidence type="ECO:0000259" key="6">
    <source>
        <dbReference type="PROSITE" id="PS50112"/>
    </source>
</evidence>
<evidence type="ECO:0000259" key="7">
    <source>
        <dbReference type="PROSITE" id="PS50885"/>
    </source>
</evidence>
<dbReference type="Gene3D" id="3.30.450.20">
    <property type="entry name" value="PAS domain"/>
    <property type="match status" value="1"/>
</dbReference>
<dbReference type="InterPro" id="IPR003660">
    <property type="entry name" value="HAMP_dom"/>
</dbReference>
<dbReference type="PROSITE" id="PS50112">
    <property type="entry name" value="PAS"/>
    <property type="match status" value="1"/>
</dbReference>
<dbReference type="SMART" id="SM00283">
    <property type="entry name" value="MA"/>
    <property type="match status" value="1"/>
</dbReference>
<sequence length="527" mass="57012">MRRNEPTTQTEIPVDPQRPLVSRTDLSSRITYANPAFVKISGFSKGELIGQPHNIVRHPDMPQAAFADLWRTIQSGQPWRGLVKNRCANGDFYWVDAYVTSLTEQGRPVGYMSVRGTPGRDQVAQAEALYRAVNEGRARFPATHWPRTLALQWRAALVLLAALLPVLATALWPQWRWGWVVLAALVAGAGWLWLRASWRAPLARVVDAFSSLAEGNFRFEVDTKAPTELAAVLLRLESMRINLRAIIADVIGASGDVGRRADELAHEAQSLRNRATTQSGGMSSVVAALEQLNVSVQEIHQSTQLSAEHAGRAADLSVEGAQVVAQAQAVNHEAVKVIERARETLGTLNQAVQEINAVTLTIRGIAEQTNLLALNASIEAARAGEQGRGFAVVADEVRQLAERTSYSTGTISNTIQAVADRAARAIEDMDQAVSAVQRGVGVIDSCNATLQEIRDASQSVGQSTQGIDAMLDQQAQAAHDVANNMEQISALAEQNSNSVGQVTQSAAHLAQVAEALQALLRQFEKSL</sequence>
<keyword evidence="4" id="KW-1133">Transmembrane helix</keyword>
<accession>A0ABY6DS50</accession>
<feature type="domain" description="HAMP" evidence="7">
    <location>
        <begin position="196"/>
        <end position="248"/>
    </location>
</feature>
<dbReference type="InterPro" id="IPR013655">
    <property type="entry name" value="PAS_fold_3"/>
</dbReference>
<dbReference type="SUPFAM" id="SSF55785">
    <property type="entry name" value="PYP-like sensor domain (PAS domain)"/>
    <property type="match status" value="1"/>
</dbReference>
<dbReference type="InterPro" id="IPR035965">
    <property type="entry name" value="PAS-like_dom_sf"/>
</dbReference>
<keyword evidence="4" id="KW-0812">Transmembrane</keyword>